<evidence type="ECO:0000256" key="17">
    <source>
        <dbReference type="ARBA" id="ARBA00023268"/>
    </source>
</evidence>
<keyword evidence="12" id="KW-0808">Transferase</keyword>
<dbReference type="EMBL" id="JASAOK010000044">
    <property type="protein sequence ID" value="KAK6213008.1"/>
    <property type="molecule type" value="Genomic_DNA"/>
</dbReference>
<dbReference type="Pfam" id="PF17919">
    <property type="entry name" value="RT_RNaseH_2"/>
    <property type="match status" value="1"/>
</dbReference>
<dbReference type="CDD" id="cd09274">
    <property type="entry name" value="RNase_HI_RT_Ty3"/>
    <property type="match status" value="1"/>
</dbReference>
<evidence type="ECO:0000313" key="27">
    <source>
        <dbReference type="Proteomes" id="UP001327957"/>
    </source>
</evidence>
<evidence type="ECO:0000256" key="4">
    <source>
        <dbReference type="ARBA" id="ARBA00022670"/>
    </source>
</evidence>
<feature type="domain" description="Integrase catalytic" evidence="21">
    <location>
        <begin position="912"/>
        <end position="1022"/>
    </location>
</feature>
<sequence>MDTCSQVDLISSRLVQRLGLKPAEANAPVLESFCGKTSKPGRAYWLTFFLLDSQGHPRKLRRLFAEAPRPKEAADLLLARHSMGQEGIIIDTASNTWSYERISVAEPAAFAQEVIENGQRAYVLYISGDGKVTVDAVRSPKADEVVLPPELSDMADVFDEGAAKSLNELDGAEHAIDLLPGTKPPFGSLYPLGEKQLEELRTYLEEMKSQGRIQPSVSEAGAPVLFVPKKDGSLRLCVDYRGLNKVTIKNRYPLPLIGELLDRLSGAKFVSKIDLKEAYHRIRIKKEDRWKTAFRTRYGHFEYTVMPFGLTNAPATFQAYIHRALAELLDSCCIAYLDDIMIYSQTREQHTKDLRKVLRRLRQFGLYAKLSKCEFYKEEIEFLGYVITRNGVKMEQSRVQAIAEWSTPTSIKDLQVFLGFCNFYRKFIAKYSAIVAPMTELLKGTDKKSIFTWSEAAGKAFNHLKQAFCSATILTHWNPLKLTKVETDASTRAVGAILSQMTEGQWRPVAYWSRKLSDTEQRWHTGQQELLAIVEGLEHWAHYLQGLSDKFLVLTDHQALKGVVGAPARDLRGRLARWVYKLSAFDFDLEHRPGKTNPADGLSRRPDYMEGDVPYADVLPTLAQKLNLVDELPEEMRRQIAQMENSNKVVRAYVNAVQASLRIPDGDKKAKSVDRGSSPLYWWRTTGRTNGRATIAAVMTRGQRARESTADARRQQSEDAGESDGAGIVVPEQHIPRLVMRQLVTGETAFSNQPLGALEDTVRGLQAKDEFCQTQAARVRGAAGSGKSYTLDRRGTLFFKGRLVIPEVPTLQTEILRRHHDDPRSGHMGTAKTLELVTRKFHWENIGKSVQDYVRSCQACQGVRTPRHKPYGQLQPLPMPAHPFQEISMDFITGLPPSLRGDGVEHDCILVILAQLIYKRIECRFGTPEGIVSDRDKLFTSKFWEEFTRERAIKRRLSTAHHPQTDGQTERVHQTLEKYLRIYADGSSGRWAVQLDEAEFAYNNSRHATIGTSPMMALYGYHPRWIEYVPTSNRITVAGVEERIRHTKAVRDRAVQQWQVATESQAKYYNQKHQPKEYRRGEIVGLSTRNFRFKNRKLAPRFIRVAIAERIGTQAYRVHLPEQYRRMHDVFSVSLLEPWAARRRDDESPANLPELEEDPDEWEVEEVVAHQGHGDDQKYLVKWVGWPVEYNTWEPLHHLKNAREKVQSYNRHAQKAHRKWDDT</sequence>
<dbReference type="Gene3D" id="3.30.420.10">
    <property type="entry name" value="Ribonuclease H-like superfamily/Ribonuclease H"/>
    <property type="match status" value="1"/>
</dbReference>
<dbReference type="SMART" id="SM00298">
    <property type="entry name" value="CHROMO"/>
    <property type="match status" value="1"/>
</dbReference>
<name>A0AAV9TL15_9PEZI</name>
<evidence type="ECO:0000259" key="21">
    <source>
        <dbReference type="PROSITE" id="PS50994"/>
    </source>
</evidence>
<evidence type="ECO:0000256" key="18">
    <source>
        <dbReference type="SAM" id="MobiDB-lite"/>
    </source>
</evidence>
<evidence type="ECO:0000313" key="22">
    <source>
        <dbReference type="EMBL" id="KAK6212977.1"/>
    </source>
</evidence>
<evidence type="ECO:0000256" key="11">
    <source>
        <dbReference type="ARBA" id="ARBA00022918"/>
    </source>
</evidence>
<keyword evidence="6" id="KW-0064">Aspartyl protease</keyword>
<dbReference type="PANTHER" id="PTHR37984">
    <property type="entry name" value="PROTEIN CBG26694"/>
    <property type="match status" value="1"/>
</dbReference>
<dbReference type="Pfam" id="PF17921">
    <property type="entry name" value="Integrase_H2C2"/>
    <property type="match status" value="1"/>
</dbReference>
<comment type="caution">
    <text evidence="25">The sequence shown here is derived from an EMBL/GenBank/DDBJ whole genome shotgun (WGS) entry which is preliminary data.</text>
</comment>
<dbReference type="CDD" id="cd01647">
    <property type="entry name" value="RT_LTR"/>
    <property type="match status" value="1"/>
</dbReference>
<dbReference type="InterPro" id="IPR043128">
    <property type="entry name" value="Rev_trsase/Diguanyl_cyclase"/>
</dbReference>
<dbReference type="GO" id="GO:0006338">
    <property type="term" value="P:chromatin remodeling"/>
    <property type="evidence" value="ECO:0007669"/>
    <property type="project" value="UniProtKB-ARBA"/>
</dbReference>
<keyword evidence="5" id="KW-0479">Metal-binding</keyword>
<evidence type="ECO:0000313" key="23">
    <source>
        <dbReference type="EMBL" id="KAK6213008.1"/>
    </source>
</evidence>
<evidence type="ECO:0000256" key="6">
    <source>
        <dbReference type="ARBA" id="ARBA00022750"/>
    </source>
</evidence>
<dbReference type="InterPro" id="IPR012337">
    <property type="entry name" value="RNaseH-like_sf"/>
</dbReference>
<evidence type="ECO:0000256" key="15">
    <source>
        <dbReference type="ARBA" id="ARBA00023172"/>
    </source>
</evidence>
<evidence type="ECO:0000256" key="5">
    <source>
        <dbReference type="ARBA" id="ARBA00022723"/>
    </source>
</evidence>
<evidence type="ECO:0008006" key="28">
    <source>
        <dbReference type="Google" id="ProtNLM"/>
    </source>
</evidence>
<evidence type="ECO:0000256" key="8">
    <source>
        <dbReference type="ARBA" id="ARBA00022842"/>
    </source>
</evidence>
<evidence type="ECO:0000256" key="14">
    <source>
        <dbReference type="ARBA" id="ARBA00023128"/>
    </source>
</evidence>
<keyword evidence="10" id="KW-0229">DNA integration</keyword>
<accession>A0AAV9TL15</accession>
<dbReference type="FunFam" id="3.30.70.270:FF:000020">
    <property type="entry name" value="Transposon Tf2-6 polyprotein-like Protein"/>
    <property type="match status" value="1"/>
</dbReference>
<dbReference type="Gene3D" id="1.10.340.70">
    <property type="match status" value="1"/>
</dbReference>
<feature type="region of interest" description="Disordered" evidence="18">
    <location>
        <begin position="700"/>
        <end position="726"/>
    </location>
</feature>
<feature type="compositionally biased region" description="Basic and acidic residues" evidence="18">
    <location>
        <begin position="704"/>
        <end position="717"/>
    </location>
</feature>
<dbReference type="FunFam" id="1.10.340.70:FF:000001">
    <property type="entry name" value="Retrovirus-related Pol polyprotein from transposon gypsy-like Protein"/>
    <property type="match status" value="1"/>
</dbReference>
<evidence type="ECO:0000256" key="16">
    <source>
        <dbReference type="ARBA" id="ARBA00023242"/>
    </source>
</evidence>
<keyword evidence="27" id="KW-1185">Reference proteome</keyword>
<keyword evidence="15" id="KW-0233">DNA recombination</keyword>
<dbReference type="GO" id="GO:0046872">
    <property type="term" value="F:metal ion binding"/>
    <property type="evidence" value="ECO:0007669"/>
    <property type="project" value="UniProtKB-KW"/>
</dbReference>
<dbReference type="GO" id="GO:0003887">
    <property type="term" value="F:DNA-directed DNA polymerase activity"/>
    <property type="evidence" value="ECO:0007669"/>
    <property type="project" value="UniProtKB-KW"/>
</dbReference>
<dbReference type="GO" id="GO:0004190">
    <property type="term" value="F:aspartic-type endopeptidase activity"/>
    <property type="evidence" value="ECO:0007669"/>
    <property type="project" value="UniProtKB-KW"/>
</dbReference>
<dbReference type="EMBL" id="JASAOK010000012">
    <property type="protein sequence ID" value="KAK6224770.1"/>
    <property type="molecule type" value="Genomic_DNA"/>
</dbReference>
<dbReference type="InterPro" id="IPR050951">
    <property type="entry name" value="Retrovirus_Pol_polyprotein"/>
</dbReference>
<keyword evidence="9" id="KW-0694">RNA-binding</keyword>
<evidence type="ECO:0000256" key="9">
    <source>
        <dbReference type="ARBA" id="ARBA00022884"/>
    </source>
</evidence>
<dbReference type="SUPFAM" id="SSF53098">
    <property type="entry name" value="Ribonuclease H-like"/>
    <property type="match status" value="1"/>
</dbReference>
<evidence type="ECO:0000256" key="12">
    <source>
        <dbReference type="ARBA" id="ARBA00022932"/>
    </source>
</evidence>
<dbReference type="GO" id="GO:0003677">
    <property type="term" value="F:DNA binding"/>
    <property type="evidence" value="ECO:0007669"/>
    <property type="project" value="UniProtKB-KW"/>
</dbReference>
<keyword evidence="14" id="KW-0496">Mitochondrion</keyword>
<dbReference type="Gene3D" id="2.40.50.40">
    <property type="match status" value="1"/>
</dbReference>
<dbReference type="PANTHER" id="PTHR37984:SF5">
    <property type="entry name" value="PROTEIN NYNRIN-LIKE"/>
    <property type="match status" value="1"/>
</dbReference>
<evidence type="ECO:0000256" key="13">
    <source>
        <dbReference type="ARBA" id="ARBA00023125"/>
    </source>
</evidence>
<dbReference type="GO" id="GO:0005634">
    <property type="term" value="C:nucleus"/>
    <property type="evidence" value="ECO:0007669"/>
    <property type="project" value="UniProtKB-SubCell"/>
</dbReference>
<keyword evidence="4" id="KW-0645">Protease</keyword>
<evidence type="ECO:0000256" key="2">
    <source>
        <dbReference type="ARBA" id="ARBA00004173"/>
    </source>
</evidence>
<evidence type="ECO:0000313" key="24">
    <source>
        <dbReference type="EMBL" id="KAK6219600.1"/>
    </source>
</evidence>
<keyword evidence="8" id="KW-0460">Magnesium</keyword>
<keyword evidence="13" id="KW-0238">DNA-binding</keyword>
<keyword evidence="17" id="KW-0511">Multifunctional enzyme</keyword>
<comment type="subunit">
    <text evidence="3">Component of the NuA4 histone acetyltransferase complex.</text>
</comment>
<evidence type="ECO:0000256" key="3">
    <source>
        <dbReference type="ARBA" id="ARBA00011353"/>
    </source>
</evidence>
<dbReference type="Proteomes" id="UP001327957">
    <property type="component" value="Unassembled WGS sequence"/>
</dbReference>
<dbReference type="SUPFAM" id="SSF54160">
    <property type="entry name" value="Chromo domain-like"/>
    <property type="match status" value="1"/>
</dbReference>
<dbReference type="GO" id="GO:0003723">
    <property type="term" value="F:RNA binding"/>
    <property type="evidence" value="ECO:0007669"/>
    <property type="project" value="UniProtKB-KW"/>
</dbReference>
<dbReference type="EMBL" id="JASAOK010000016">
    <property type="protein sequence ID" value="KAK6223180.1"/>
    <property type="molecule type" value="Genomic_DNA"/>
</dbReference>
<dbReference type="PROSITE" id="PS00598">
    <property type="entry name" value="CHROMO_1"/>
    <property type="match status" value="1"/>
</dbReference>
<dbReference type="GO" id="GO:0004519">
    <property type="term" value="F:endonuclease activity"/>
    <property type="evidence" value="ECO:0007669"/>
    <property type="project" value="UniProtKB-KW"/>
</dbReference>
<dbReference type="InterPro" id="IPR000477">
    <property type="entry name" value="RT_dom"/>
</dbReference>
<evidence type="ECO:0000259" key="20">
    <source>
        <dbReference type="PROSITE" id="PS50878"/>
    </source>
</evidence>
<dbReference type="InterPro" id="IPR001584">
    <property type="entry name" value="Integrase_cat-core"/>
</dbReference>
<evidence type="ECO:0000256" key="10">
    <source>
        <dbReference type="ARBA" id="ARBA00022908"/>
    </source>
</evidence>
<keyword evidence="7" id="KW-0378">Hydrolase</keyword>
<evidence type="ECO:0000256" key="1">
    <source>
        <dbReference type="ARBA" id="ARBA00004123"/>
    </source>
</evidence>
<dbReference type="Pfam" id="PF00078">
    <property type="entry name" value="RVT_1"/>
    <property type="match status" value="1"/>
</dbReference>
<keyword evidence="12" id="KW-0548">Nucleotidyltransferase</keyword>
<dbReference type="Pfam" id="PF00385">
    <property type="entry name" value="Chromo"/>
    <property type="match status" value="1"/>
</dbReference>
<dbReference type="PROSITE" id="PS50013">
    <property type="entry name" value="CHROMO_2"/>
    <property type="match status" value="1"/>
</dbReference>
<dbReference type="GO" id="GO:0006508">
    <property type="term" value="P:proteolysis"/>
    <property type="evidence" value="ECO:0007669"/>
    <property type="project" value="UniProtKB-KW"/>
</dbReference>
<dbReference type="GO" id="GO:0003964">
    <property type="term" value="F:RNA-directed DNA polymerase activity"/>
    <property type="evidence" value="ECO:0007669"/>
    <property type="project" value="UniProtKB-KW"/>
</dbReference>
<dbReference type="InterPro" id="IPR023780">
    <property type="entry name" value="Chromo_domain"/>
</dbReference>
<dbReference type="InterPro" id="IPR041588">
    <property type="entry name" value="Integrase_H2C2"/>
</dbReference>
<dbReference type="GO" id="GO:0006310">
    <property type="term" value="P:DNA recombination"/>
    <property type="evidence" value="ECO:0007669"/>
    <property type="project" value="UniProtKB-KW"/>
</dbReference>
<reference evidence="25 27" key="1">
    <citation type="submission" date="2023-04" db="EMBL/GenBank/DDBJ databases">
        <title>Colletotrichum tabacum stain YC1 causing leaf anthracnose on Nicotiana tabacum(L.) cv.</title>
        <authorList>
            <person name="Ji Z."/>
            <person name="Wang M."/>
            <person name="Zhang J."/>
            <person name="Wang N."/>
            <person name="Zhou Z."/>
        </authorList>
    </citation>
    <scope>NUCLEOTIDE SEQUENCE [LARGE SCALE GENOMIC DNA]</scope>
    <source>
        <strain evidence="25 27">YC1</strain>
    </source>
</reference>
<evidence type="ECO:0000256" key="7">
    <source>
        <dbReference type="ARBA" id="ARBA00022801"/>
    </source>
</evidence>
<dbReference type="Gene3D" id="3.10.10.10">
    <property type="entry name" value="HIV Type 1 Reverse Transcriptase, subunit A, domain 1"/>
    <property type="match status" value="1"/>
</dbReference>
<dbReference type="InterPro" id="IPR041577">
    <property type="entry name" value="RT_RNaseH_2"/>
</dbReference>
<proteinExistence type="predicted"/>
<protein>
    <recommendedName>
        <fullName evidence="28">Transposon Tf2-6 polyprotein</fullName>
    </recommendedName>
</protein>
<feature type="domain" description="Chromo" evidence="19">
    <location>
        <begin position="1162"/>
        <end position="1221"/>
    </location>
</feature>
<dbReference type="Gene3D" id="3.30.70.270">
    <property type="match status" value="2"/>
</dbReference>
<dbReference type="InterPro" id="IPR056924">
    <property type="entry name" value="SH3_Tf2-1"/>
</dbReference>
<dbReference type="SUPFAM" id="SSF56672">
    <property type="entry name" value="DNA/RNA polymerases"/>
    <property type="match status" value="1"/>
</dbReference>
<dbReference type="InterPro" id="IPR016197">
    <property type="entry name" value="Chromo-like_dom_sf"/>
</dbReference>
<keyword evidence="12" id="KW-0239">DNA-directed DNA polymerase</keyword>
<comment type="subcellular location">
    <subcellularLocation>
        <location evidence="2">Mitochondrion</location>
    </subcellularLocation>
    <subcellularLocation>
        <location evidence="1">Nucleus</location>
    </subcellularLocation>
</comment>
<dbReference type="InterPro" id="IPR036397">
    <property type="entry name" value="RNaseH_sf"/>
</dbReference>
<dbReference type="Pfam" id="PF24626">
    <property type="entry name" value="SH3_Tf2-1"/>
    <property type="match status" value="1"/>
</dbReference>
<dbReference type="InterPro" id="IPR043502">
    <property type="entry name" value="DNA/RNA_pol_sf"/>
</dbReference>
<dbReference type="EMBL" id="JASAOK010000044">
    <property type="protein sequence ID" value="KAK6212977.1"/>
    <property type="molecule type" value="Genomic_DNA"/>
</dbReference>
<organism evidence="25 27">
    <name type="scientific">Colletotrichum tabaci</name>
    <dbReference type="NCBI Taxonomy" id="1209068"/>
    <lineage>
        <taxon>Eukaryota</taxon>
        <taxon>Fungi</taxon>
        <taxon>Dikarya</taxon>
        <taxon>Ascomycota</taxon>
        <taxon>Pezizomycotina</taxon>
        <taxon>Sordariomycetes</taxon>
        <taxon>Hypocreomycetidae</taxon>
        <taxon>Glomerellales</taxon>
        <taxon>Glomerellaceae</taxon>
        <taxon>Colletotrichum</taxon>
        <taxon>Colletotrichum destructivum species complex</taxon>
    </lineage>
</organism>
<dbReference type="GO" id="GO:0015074">
    <property type="term" value="P:DNA integration"/>
    <property type="evidence" value="ECO:0007669"/>
    <property type="project" value="UniProtKB-KW"/>
</dbReference>
<evidence type="ECO:0000313" key="26">
    <source>
        <dbReference type="EMBL" id="KAK6224770.1"/>
    </source>
</evidence>
<dbReference type="GO" id="GO:0005739">
    <property type="term" value="C:mitochondrion"/>
    <property type="evidence" value="ECO:0007669"/>
    <property type="project" value="UniProtKB-SubCell"/>
</dbReference>
<dbReference type="EMBL" id="JASAOK010000030">
    <property type="protein sequence ID" value="KAK6219600.1"/>
    <property type="molecule type" value="Genomic_DNA"/>
</dbReference>
<keyword evidence="16" id="KW-0539">Nucleus</keyword>
<dbReference type="InterPro" id="IPR023779">
    <property type="entry name" value="Chromodomain_CS"/>
</dbReference>
<dbReference type="PROSITE" id="PS50994">
    <property type="entry name" value="INTEGRASE"/>
    <property type="match status" value="1"/>
</dbReference>
<gene>
    <name evidence="26" type="ORF">QIS74_03097</name>
    <name evidence="25" type="ORF">QIS74_04025</name>
    <name evidence="24" type="ORF">QIS74_05102</name>
    <name evidence="22" type="ORF">QIS74_08979</name>
    <name evidence="23" type="ORF">QIS74_09010</name>
</gene>
<keyword evidence="11" id="KW-0695">RNA-directed DNA polymerase</keyword>
<dbReference type="CDD" id="cd18974">
    <property type="entry name" value="CD_POL_like"/>
    <property type="match status" value="1"/>
</dbReference>
<evidence type="ECO:0000313" key="25">
    <source>
        <dbReference type="EMBL" id="KAK6223180.1"/>
    </source>
</evidence>
<dbReference type="InterPro" id="IPR000953">
    <property type="entry name" value="Chromo/chromo_shadow_dom"/>
</dbReference>
<dbReference type="PROSITE" id="PS50878">
    <property type="entry name" value="RT_POL"/>
    <property type="match status" value="1"/>
</dbReference>
<feature type="domain" description="Reverse transcriptase" evidence="20">
    <location>
        <begin position="208"/>
        <end position="387"/>
    </location>
</feature>
<dbReference type="AlphaFoldDB" id="A0AAV9TL15"/>
<evidence type="ECO:0000259" key="19">
    <source>
        <dbReference type="PROSITE" id="PS50013"/>
    </source>
</evidence>